<feature type="region of interest" description="Disordered" evidence="1">
    <location>
        <begin position="95"/>
        <end position="114"/>
    </location>
</feature>
<keyword evidence="2" id="KW-0812">Transmembrane</keyword>
<gene>
    <name evidence="3" type="ORF">G9H71_03705</name>
</gene>
<evidence type="ECO:0000256" key="1">
    <source>
        <dbReference type="SAM" id="MobiDB-lite"/>
    </source>
</evidence>
<name>A0ABX0GQY5_9ACTN</name>
<protein>
    <submittedName>
        <fullName evidence="3">Uncharacterized protein</fullName>
    </submittedName>
</protein>
<evidence type="ECO:0000256" key="2">
    <source>
        <dbReference type="SAM" id="Phobius"/>
    </source>
</evidence>
<dbReference type="RefSeq" id="WP_166277969.1">
    <property type="nucleotide sequence ID" value="NZ_JAANNP010000001.1"/>
</dbReference>
<keyword evidence="4" id="KW-1185">Reference proteome</keyword>
<evidence type="ECO:0000313" key="3">
    <source>
        <dbReference type="EMBL" id="NHC12880.1"/>
    </source>
</evidence>
<organism evidence="3 4">
    <name type="scientific">Motilibacter deserti</name>
    <dbReference type="NCBI Taxonomy" id="2714956"/>
    <lineage>
        <taxon>Bacteria</taxon>
        <taxon>Bacillati</taxon>
        <taxon>Actinomycetota</taxon>
        <taxon>Actinomycetes</taxon>
        <taxon>Motilibacterales</taxon>
        <taxon>Motilibacteraceae</taxon>
        <taxon>Motilibacter</taxon>
    </lineage>
</organism>
<keyword evidence="2" id="KW-1133">Transmembrane helix</keyword>
<feature type="transmembrane region" description="Helical" evidence="2">
    <location>
        <begin position="38"/>
        <end position="58"/>
    </location>
</feature>
<feature type="compositionally biased region" description="Basic and acidic residues" evidence="1">
    <location>
        <begin position="12"/>
        <end position="21"/>
    </location>
</feature>
<reference evidence="3 4" key="1">
    <citation type="submission" date="2020-03" db="EMBL/GenBank/DDBJ databases">
        <title>Two novel Motilibacter sp.</title>
        <authorList>
            <person name="Liu S."/>
        </authorList>
    </citation>
    <scope>NUCLEOTIDE SEQUENCE [LARGE SCALE GENOMIC DNA]</scope>
    <source>
        <strain evidence="3 4">E257</strain>
    </source>
</reference>
<comment type="caution">
    <text evidence="3">The sequence shown here is derived from an EMBL/GenBank/DDBJ whole genome shotgun (WGS) entry which is preliminary data.</text>
</comment>
<sequence length="114" mass="12315">MARRPGQQGGASRHEGDRQGDPKQASASAARLFDVRRMIGGLFVVYGVIVTIAGLVDGDGAREKAQGIDINLWAGLAMLALGLVFLAWMWLSPAEPPSTDDQEVMEEAERRAKH</sequence>
<dbReference type="EMBL" id="JAANNP010000001">
    <property type="protein sequence ID" value="NHC12880.1"/>
    <property type="molecule type" value="Genomic_DNA"/>
</dbReference>
<keyword evidence="2" id="KW-0472">Membrane</keyword>
<proteinExistence type="predicted"/>
<evidence type="ECO:0000313" key="4">
    <source>
        <dbReference type="Proteomes" id="UP000800981"/>
    </source>
</evidence>
<feature type="transmembrane region" description="Helical" evidence="2">
    <location>
        <begin position="70"/>
        <end position="91"/>
    </location>
</feature>
<dbReference type="Proteomes" id="UP000800981">
    <property type="component" value="Unassembled WGS sequence"/>
</dbReference>
<feature type="region of interest" description="Disordered" evidence="1">
    <location>
        <begin position="1"/>
        <end position="26"/>
    </location>
</feature>
<accession>A0ABX0GQY5</accession>